<dbReference type="Proteomes" id="UP000253314">
    <property type="component" value="Unassembled WGS sequence"/>
</dbReference>
<dbReference type="Gene3D" id="1.20.5.170">
    <property type="match status" value="1"/>
</dbReference>
<dbReference type="Gene3D" id="3.20.20.450">
    <property type="entry name" value="EAL domain"/>
    <property type="match status" value="1"/>
</dbReference>
<sequence length="405" mass="47180">MDALDIISNIEQTKPYFQPIISAEEQAVIGYEVLGRIETKKGVESLGFFFHDETVPDEYRLEVDDYIREKAIQYILKDAKDHLLLFLNFNVNLLMLDRGEAFLTQLNRYKDHGLDFSRIVVEITEHDYSGDIHQLCHLINYFKALGIKVAVDDIGKGASNLDRIGLLKPDILKVDLEVLNNPSESHRDILYSLAMLARKIGASLLYEGVEDILHLNYAWRNGGRYYQGYYLARPKENFVDIDFCKQTLGAEFHQFILHEKTKIEAQYKLSENLNTRLVTTLKKVKHITELDQTLVHIAEELSDLSFRLYICNEDGFQESANVVKQSDQTWALQPNYKNKNWSWRPYFLENIARMNYEKKGILSDLYSDIETDEIIRTYSFPMDNGLYLFIDISYAFLYEQDGLLE</sequence>
<dbReference type="RefSeq" id="WP_113806183.1">
    <property type="nucleotide sequence ID" value="NZ_QOCW01000010.1"/>
</dbReference>
<proteinExistence type="predicted"/>
<dbReference type="InterPro" id="IPR018842">
    <property type="entry name" value="YkuI_C"/>
</dbReference>
<dbReference type="PANTHER" id="PTHR33121">
    <property type="entry name" value="CYCLIC DI-GMP PHOSPHODIESTERASE PDEF"/>
    <property type="match status" value="1"/>
</dbReference>
<keyword evidence="3" id="KW-1185">Reference proteome</keyword>
<dbReference type="SMART" id="SM00052">
    <property type="entry name" value="EAL"/>
    <property type="match status" value="1"/>
</dbReference>
<dbReference type="InterPro" id="IPR001633">
    <property type="entry name" value="EAL_dom"/>
</dbReference>
<feature type="domain" description="EAL" evidence="1">
    <location>
        <begin position="1"/>
        <end position="248"/>
    </location>
</feature>
<dbReference type="Gene3D" id="3.30.450.20">
    <property type="entry name" value="PAS domain"/>
    <property type="match status" value="1"/>
</dbReference>
<dbReference type="InterPro" id="IPR050706">
    <property type="entry name" value="Cyclic-di-GMP_PDE-like"/>
</dbReference>
<protein>
    <submittedName>
        <fullName evidence="2">Diguanylate phosphodiesterase</fullName>
    </submittedName>
</protein>
<dbReference type="SUPFAM" id="SSF141868">
    <property type="entry name" value="EAL domain-like"/>
    <property type="match status" value="1"/>
</dbReference>
<evidence type="ECO:0000259" key="1">
    <source>
        <dbReference type="PROSITE" id="PS50883"/>
    </source>
</evidence>
<reference evidence="2 3" key="1">
    <citation type="submission" date="2018-07" db="EMBL/GenBank/DDBJ databases">
        <title>Lottiidibacillus patelloidae gen. nov., sp. nov., isolated from the intestinal tract of a marine limpet and the reclassification of B. taeanensis BH030017T, B. algicola KMM 3737T and B. hwajinpoensis SW-72T as genus Lottiidibacillus.</title>
        <authorList>
            <person name="Liu R."/>
            <person name="Huang Z."/>
        </authorList>
    </citation>
    <scope>NUCLEOTIDE SEQUENCE [LARGE SCALE GENOMIC DNA]</scope>
    <source>
        <strain evidence="2 3">BH030017</strain>
    </source>
</reference>
<dbReference type="CDD" id="cd01948">
    <property type="entry name" value="EAL"/>
    <property type="match status" value="1"/>
</dbReference>
<gene>
    <name evidence="2" type="ORF">DS031_11255</name>
</gene>
<dbReference type="AlphaFoldDB" id="A0A366XZB5"/>
<dbReference type="GO" id="GO:0071111">
    <property type="term" value="F:cyclic-guanylate-specific phosphodiesterase activity"/>
    <property type="evidence" value="ECO:0007669"/>
    <property type="project" value="InterPro"/>
</dbReference>
<dbReference type="PROSITE" id="PS50883">
    <property type="entry name" value="EAL"/>
    <property type="match status" value="1"/>
</dbReference>
<dbReference type="EMBL" id="QOCW01000010">
    <property type="protein sequence ID" value="RBW69493.1"/>
    <property type="molecule type" value="Genomic_DNA"/>
</dbReference>
<dbReference type="Pfam" id="PF10388">
    <property type="entry name" value="YkuI_C"/>
    <property type="match status" value="1"/>
</dbReference>
<evidence type="ECO:0000313" key="2">
    <source>
        <dbReference type="EMBL" id="RBW69493.1"/>
    </source>
</evidence>
<dbReference type="InterPro" id="IPR029151">
    <property type="entry name" value="Sensor-like_sf"/>
</dbReference>
<organism evidence="2 3">
    <name type="scientific">Bacillus taeanensis</name>
    <dbReference type="NCBI Taxonomy" id="273032"/>
    <lineage>
        <taxon>Bacteria</taxon>
        <taxon>Bacillati</taxon>
        <taxon>Bacillota</taxon>
        <taxon>Bacilli</taxon>
        <taxon>Bacillales</taxon>
        <taxon>Bacillaceae</taxon>
        <taxon>Bacillus</taxon>
    </lineage>
</organism>
<name>A0A366XZB5_9BACI</name>
<dbReference type="InterPro" id="IPR035919">
    <property type="entry name" value="EAL_sf"/>
</dbReference>
<dbReference type="Pfam" id="PF00563">
    <property type="entry name" value="EAL"/>
    <property type="match status" value="1"/>
</dbReference>
<evidence type="ECO:0000313" key="3">
    <source>
        <dbReference type="Proteomes" id="UP000253314"/>
    </source>
</evidence>
<dbReference type="PANTHER" id="PTHR33121:SF82">
    <property type="entry name" value="SIGNAL TRANSDUCTION PROTEIN CONTAINING A EAL DOMAIN"/>
    <property type="match status" value="1"/>
</dbReference>
<comment type="caution">
    <text evidence="2">The sequence shown here is derived from an EMBL/GenBank/DDBJ whole genome shotgun (WGS) entry which is preliminary data.</text>
</comment>
<dbReference type="OrthoDB" id="1673646at2"/>
<accession>A0A366XZB5</accession>
<dbReference type="SUPFAM" id="SSF103190">
    <property type="entry name" value="Sensory domain-like"/>
    <property type="match status" value="1"/>
</dbReference>